<dbReference type="Proteomes" id="UP000178198">
    <property type="component" value="Chromosome"/>
</dbReference>
<sequence>MKKVKSKNVEVFCLILIAFLTLSCSSGSVNGSDTVDPDVDSGSEKVIPQVQTVGVSNVLKTSAFVDAKVIDNGSASIVRRGVCWNTTGNPTLENGESLNATAVKGSGEFSTELSKLKDGQLFYIRAFATSSAGTGYGEEKSFTTIRIPKPIVYLDSTSFSSKEKFEAKWNMLYPWGSDHNGSARMFAENVTLQTGGVLQIKAQWTNWAWEGYSTAEPKLRITFHSGAIHAKDQIKVTSELPYWEISGDFKAPITPSSWPAFWITGAWSWPPEVDILEFKGTSSTLQNTVTGPAWNQTVWTSVLTSIPDAATTWHNYKLTMEKVSNTDVLVKMYIDGSLKTSATKDYVGKPFWLIMNMQMEGASGATNDNSVVRTTPQYFQGRNIYVAATPKE</sequence>
<dbReference type="PROSITE" id="PS51257">
    <property type="entry name" value="PROKAR_LIPOPROTEIN"/>
    <property type="match status" value="1"/>
</dbReference>
<feature type="signal peptide" evidence="2">
    <location>
        <begin position="1"/>
        <end position="31"/>
    </location>
</feature>
<dbReference type="SUPFAM" id="SSF49899">
    <property type="entry name" value="Concanavalin A-like lectins/glucanases"/>
    <property type="match status" value="1"/>
</dbReference>
<dbReference type="AlphaFoldDB" id="A0A1D9P8M2"/>
<feature type="chain" id="PRO_5009444319" description="GH16 domain-containing protein" evidence="2">
    <location>
        <begin position="32"/>
        <end position="392"/>
    </location>
</feature>
<name>A0A1D9P8M2_9FLAO</name>
<dbReference type="GO" id="GO:0004553">
    <property type="term" value="F:hydrolase activity, hydrolyzing O-glycosyl compounds"/>
    <property type="evidence" value="ECO:0007669"/>
    <property type="project" value="InterPro"/>
</dbReference>
<feature type="domain" description="GH16" evidence="3">
    <location>
        <begin position="140"/>
        <end position="392"/>
    </location>
</feature>
<gene>
    <name evidence="4" type="ORF">BIW12_05360</name>
</gene>
<protein>
    <recommendedName>
        <fullName evidence="3">GH16 domain-containing protein</fullName>
    </recommendedName>
</protein>
<proteinExistence type="inferred from homology"/>
<dbReference type="InterPro" id="IPR000757">
    <property type="entry name" value="Beta-glucanase-like"/>
</dbReference>
<dbReference type="RefSeq" id="WP_071184155.1">
    <property type="nucleotide sequence ID" value="NZ_CP017774.1"/>
</dbReference>
<dbReference type="InterPro" id="IPR013320">
    <property type="entry name" value="ConA-like_dom_sf"/>
</dbReference>
<organism evidence="4 5">
    <name type="scientific">Flavobacterium commune</name>
    <dbReference type="NCBI Taxonomy" id="1306519"/>
    <lineage>
        <taxon>Bacteria</taxon>
        <taxon>Pseudomonadati</taxon>
        <taxon>Bacteroidota</taxon>
        <taxon>Flavobacteriia</taxon>
        <taxon>Flavobacteriales</taxon>
        <taxon>Flavobacteriaceae</taxon>
        <taxon>Flavobacterium</taxon>
    </lineage>
</organism>
<keyword evidence="2" id="KW-0732">Signal</keyword>
<dbReference type="PROSITE" id="PS51762">
    <property type="entry name" value="GH16_2"/>
    <property type="match status" value="1"/>
</dbReference>
<evidence type="ECO:0000256" key="2">
    <source>
        <dbReference type="SAM" id="SignalP"/>
    </source>
</evidence>
<reference evidence="4 5" key="1">
    <citation type="submission" date="2016-10" db="EMBL/GenBank/DDBJ databases">
        <title>Complete Genome Sequence of Flavobacterium sp. PK15.</title>
        <authorList>
            <person name="Ekwe A."/>
            <person name="Kim S.B."/>
        </authorList>
    </citation>
    <scope>NUCLEOTIDE SEQUENCE [LARGE SCALE GENOMIC DNA]</scope>
    <source>
        <strain evidence="4 5">PK15</strain>
    </source>
</reference>
<dbReference type="OrthoDB" id="9813465at2"/>
<dbReference type="EMBL" id="CP017774">
    <property type="protein sequence ID" value="AOZ98909.1"/>
    <property type="molecule type" value="Genomic_DNA"/>
</dbReference>
<evidence type="ECO:0000259" key="3">
    <source>
        <dbReference type="PROSITE" id="PS51762"/>
    </source>
</evidence>
<evidence type="ECO:0000313" key="4">
    <source>
        <dbReference type="EMBL" id="AOZ98909.1"/>
    </source>
</evidence>
<evidence type="ECO:0000256" key="1">
    <source>
        <dbReference type="ARBA" id="ARBA00006865"/>
    </source>
</evidence>
<comment type="similarity">
    <text evidence="1">Belongs to the glycosyl hydrolase 16 family.</text>
</comment>
<dbReference type="KEGG" id="fcm:BIW12_05360"/>
<keyword evidence="5" id="KW-1185">Reference proteome</keyword>
<evidence type="ECO:0000313" key="5">
    <source>
        <dbReference type="Proteomes" id="UP000178198"/>
    </source>
</evidence>
<dbReference type="Gene3D" id="2.60.120.200">
    <property type="match status" value="1"/>
</dbReference>
<dbReference type="STRING" id="1306519.BIW12_05360"/>
<accession>A0A1D9P8M2</accession>
<dbReference type="GO" id="GO:0005975">
    <property type="term" value="P:carbohydrate metabolic process"/>
    <property type="evidence" value="ECO:0007669"/>
    <property type="project" value="InterPro"/>
</dbReference>